<dbReference type="PANTHER" id="PTHR38445:SF12">
    <property type="entry name" value="GNTR-FAMILY TRANSCRIPTIONAL REGULATOR"/>
    <property type="match status" value="1"/>
</dbReference>
<name>A0A9D1EE83_9FIRM</name>
<evidence type="ECO:0000313" key="5">
    <source>
        <dbReference type="EMBL" id="HIR88343.1"/>
    </source>
</evidence>
<evidence type="ECO:0000313" key="6">
    <source>
        <dbReference type="Proteomes" id="UP000824201"/>
    </source>
</evidence>
<dbReference type="InterPro" id="IPR036390">
    <property type="entry name" value="WH_DNA-bd_sf"/>
</dbReference>
<evidence type="ECO:0000259" key="4">
    <source>
        <dbReference type="PROSITE" id="PS50949"/>
    </source>
</evidence>
<proteinExistence type="predicted"/>
<feature type="domain" description="HTH gntR-type" evidence="4">
    <location>
        <begin position="11"/>
        <end position="79"/>
    </location>
</feature>
<dbReference type="Proteomes" id="UP000824201">
    <property type="component" value="Unassembled WGS sequence"/>
</dbReference>
<dbReference type="EMBL" id="DVHN01000056">
    <property type="protein sequence ID" value="HIR88343.1"/>
    <property type="molecule type" value="Genomic_DNA"/>
</dbReference>
<reference evidence="5" key="1">
    <citation type="submission" date="2020-10" db="EMBL/GenBank/DDBJ databases">
        <authorList>
            <person name="Gilroy R."/>
        </authorList>
    </citation>
    <scope>NUCLEOTIDE SEQUENCE</scope>
    <source>
        <strain evidence="5">ChiW13-3771</strain>
    </source>
</reference>
<dbReference type="InterPro" id="IPR000524">
    <property type="entry name" value="Tscrpt_reg_HTH_GntR"/>
</dbReference>
<dbReference type="InterPro" id="IPR036388">
    <property type="entry name" value="WH-like_DNA-bd_sf"/>
</dbReference>
<dbReference type="SMART" id="SM00345">
    <property type="entry name" value="HTH_GNTR"/>
    <property type="match status" value="1"/>
</dbReference>
<evidence type="ECO:0000256" key="1">
    <source>
        <dbReference type="ARBA" id="ARBA00023015"/>
    </source>
</evidence>
<comment type="caution">
    <text evidence="5">The sequence shown here is derived from an EMBL/GenBank/DDBJ whole genome shotgun (WGS) entry which is preliminary data.</text>
</comment>
<dbReference type="PRINTS" id="PR00035">
    <property type="entry name" value="HTHGNTR"/>
</dbReference>
<gene>
    <name evidence="5" type="ORF">IAC96_05265</name>
</gene>
<dbReference type="GO" id="GO:0003677">
    <property type="term" value="F:DNA binding"/>
    <property type="evidence" value="ECO:0007669"/>
    <property type="project" value="UniProtKB-KW"/>
</dbReference>
<dbReference type="PANTHER" id="PTHR38445">
    <property type="entry name" value="HTH-TYPE TRANSCRIPTIONAL REPRESSOR YTRA"/>
    <property type="match status" value="1"/>
</dbReference>
<dbReference type="PROSITE" id="PS50949">
    <property type="entry name" value="HTH_GNTR"/>
    <property type="match status" value="1"/>
</dbReference>
<dbReference type="CDD" id="cd07377">
    <property type="entry name" value="WHTH_GntR"/>
    <property type="match status" value="1"/>
</dbReference>
<keyword evidence="1" id="KW-0805">Transcription regulation</keyword>
<dbReference type="Pfam" id="PF00392">
    <property type="entry name" value="GntR"/>
    <property type="match status" value="1"/>
</dbReference>
<accession>A0A9D1EE83</accession>
<protein>
    <submittedName>
        <fullName evidence="5">GntR family transcriptional regulator</fullName>
    </submittedName>
</protein>
<evidence type="ECO:0000256" key="2">
    <source>
        <dbReference type="ARBA" id="ARBA00023125"/>
    </source>
</evidence>
<keyword evidence="3" id="KW-0804">Transcription</keyword>
<organism evidence="5 6">
    <name type="scientific">Candidatus Fimimorpha faecalis</name>
    <dbReference type="NCBI Taxonomy" id="2840824"/>
    <lineage>
        <taxon>Bacteria</taxon>
        <taxon>Bacillati</taxon>
        <taxon>Bacillota</taxon>
        <taxon>Clostridia</taxon>
        <taxon>Eubacteriales</taxon>
        <taxon>Candidatus Fimimorpha</taxon>
    </lineage>
</organism>
<dbReference type="SUPFAM" id="SSF46785">
    <property type="entry name" value="Winged helix' DNA-binding domain"/>
    <property type="match status" value="1"/>
</dbReference>
<dbReference type="AlphaFoldDB" id="A0A9D1EE83"/>
<dbReference type="GO" id="GO:0003700">
    <property type="term" value="F:DNA-binding transcription factor activity"/>
    <property type="evidence" value="ECO:0007669"/>
    <property type="project" value="InterPro"/>
</dbReference>
<keyword evidence="2" id="KW-0238">DNA-binding</keyword>
<dbReference type="Gene3D" id="1.10.10.10">
    <property type="entry name" value="Winged helix-like DNA-binding domain superfamily/Winged helix DNA-binding domain"/>
    <property type="match status" value="1"/>
</dbReference>
<sequence>MVLKIDFNSDEAIYIQLRNQIIIGIATEEIRNGDSLPSVRELANHIGINMHTVNKAYSVLKQEGFVKVDRRKGAVICIDIDKYEALQELKQEMRVLLAKAHCKNISRGEIHQIIDEIFDAYFTPDREKR</sequence>
<evidence type="ECO:0000256" key="3">
    <source>
        <dbReference type="ARBA" id="ARBA00023163"/>
    </source>
</evidence>
<reference evidence="5" key="2">
    <citation type="journal article" date="2021" name="PeerJ">
        <title>Extensive microbial diversity within the chicken gut microbiome revealed by metagenomics and culture.</title>
        <authorList>
            <person name="Gilroy R."/>
            <person name="Ravi A."/>
            <person name="Getino M."/>
            <person name="Pursley I."/>
            <person name="Horton D.L."/>
            <person name="Alikhan N.F."/>
            <person name="Baker D."/>
            <person name="Gharbi K."/>
            <person name="Hall N."/>
            <person name="Watson M."/>
            <person name="Adriaenssens E.M."/>
            <person name="Foster-Nyarko E."/>
            <person name="Jarju S."/>
            <person name="Secka A."/>
            <person name="Antonio M."/>
            <person name="Oren A."/>
            <person name="Chaudhuri R.R."/>
            <person name="La Ragione R."/>
            <person name="Hildebrand F."/>
            <person name="Pallen M.J."/>
        </authorList>
    </citation>
    <scope>NUCLEOTIDE SEQUENCE</scope>
    <source>
        <strain evidence="5">ChiW13-3771</strain>
    </source>
</reference>